<dbReference type="AlphaFoldDB" id="A0A182PMY3"/>
<dbReference type="Gene3D" id="2.20.25.240">
    <property type="match status" value="3"/>
</dbReference>
<dbReference type="VEuPathDB" id="VectorBase:AEPI008307"/>
<feature type="domain" description="FLYWCH-type" evidence="4">
    <location>
        <begin position="230"/>
        <end position="284"/>
    </location>
</feature>
<evidence type="ECO:0000313" key="5">
    <source>
        <dbReference type="EnsemblMetazoa" id="AEPI008307-PA"/>
    </source>
</evidence>
<name>A0A182PMY3_9DIPT</name>
<proteinExistence type="predicted"/>
<evidence type="ECO:0000256" key="1">
    <source>
        <dbReference type="ARBA" id="ARBA00022723"/>
    </source>
</evidence>
<reference evidence="6" key="1">
    <citation type="submission" date="2013-03" db="EMBL/GenBank/DDBJ databases">
        <title>The Genome Sequence of Anopheles epiroticus epiroticus2.</title>
        <authorList>
            <consortium name="The Broad Institute Genomics Platform"/>
            <person name="Neafsey D.E."/>
            <person name="Howell P."/>
            <person name="Walker B."/>
            <person name="Young S.K."/>
            <person name="Zeng Q."/>
            <person name="Gargeya S."/>
            <person name="Fitzgerald M."/>
            <person name="Haas B."/>
            <person name="Abouelleil A."/>
            <person name="Allen A.W."/>
            <person name="Alvarado L."/>
            <person name="Arachchi H.M."/>
            <person name="Berlin A.M."/>
            <person name="Chapman S.B."/>
            <person name="Gainer-Dewar J."/>
            <person name="Goldberg J."/>
            <person name="Griggs A."/>
            <person name="Gujja S."/>
            <person name="Hansen M."/>
            <person name="Howarth C."/>
            <person name="Imamovic A."/>
            <person name="Ireland A."/>
            <person name="Larimer J."/>
            <person name="McCowan C."/>
            <person name="Murphy C."/>
            <person name="Pearson M."/>
            <person name="Poon T.W."/>
            <person name="Priest M."/>
            <person name="Roberts A."/>
            <person name="Saif S."/>
            <person name="Shea T."/>
            <person name="Sisk P."/>
            <person name="Sykes S."/>
            <person name="Wortman J."/>
            <person name="Nusbaum C."/>
            <person name="Birren B."/>
        </authorList>
    </citation>
    <scope>NUCLEOTIDE SEQUENCE [LARGE SCALE GENOMIC DNA]</scope>
    <source>
        <strain evidence="6">Epiroticus2</strain>
    </source>
</reference>
<feature type="domain" description="FLYWCH-type" evidence="4">
    <location>
        <begin position="4"/>
        <end position="41"/>
    </location>
</feature>
<accession>A0A182PMY3</accession>
<reference evidence="5" key="2">
    <citation type="submission" date="2020-05" db="UniProtKB">
        <authorList>
            <consortium name="EnsemblMetazoa"/>
        </authorList>
    </citation>
    <scope>IDENTIFICATION</scope>
    <source>
        <strain evidence="5">Epiroticus2</strain>
    </source>
</reference>
<dbReference type="GO" id="GO:0008270">
    <property type="term" value="F:zinc ion binding"/>
    <property type="evidence" value="ECO:0007669"/>
    <property type="project" value="UniProtKB-KW"/>
</dbReference>
<feature type="domain" description="FLYWCH-type" evidence="4">
    <location>
        <begin position="117"/>
        <end position="178"/>
    </location>
</feature>
<dbReference type="Pfam" id="PF04500">
    <property type="entry name" value="FLYWCH"/>
    <property type="match status" value="3"/>
</dbReference>
<evidence type="ECO:0000256" key="3">
    <source>
        <dbReference type="ARBA" id="ARBA00022833"/>
    </source>
</evidence>
<evidence type="ECO:0000259" key="4">
    <source>
        <dbReference type="Pfam" id="PF04500"/>
    </source>
</evidence>
<evidence type="ECO:0000313" key="6">
    <source>
        <dbReference type="Proteomes" id="UP000075885"/>
    </source>
</evidence>
<sequence length="453" mass="52176">MANKETVYWRCIQFRAIRCPARHRQRRATGMLELVHSEHNHEMILDRRKRGTLKELMSQRVMRQCTARATSVSMTEKNETEPAKVTLKTGEHKHAIVTERRKRGARTQLINDIYVEYLVTPRGGLQLSIDNFRFARDRIQQNVVTYRCVHYKPLGCTARAKTYGPEKKLQILQHKHNHPAYMNRRRNGALRTLLDAHKTVPTLKAPTRPATSRGKRELEKASEPYGYNRRGNLVYQSYCYSKASINGVANIIYWRCTEYRKQRCRSTLKTMGKDLYIIDTKHNHVPRNYGPIMPAALPIFNARLSFEVDIANELTRKLPDVTLFKTSRIKMEKTKAKTASSSLLQQHPSQAVLSGKKSNLPPVQVVRPDVNTVKTLNNVRPNPDHIVKQLSNGHTLMKLVKPRVRGFCVSCIRKINDPEYKKKLDKIITYCSACPASEWSCVNCFDESHGVKT</sequence>
<organism evidence="5 6">
    <name type="scientific">Anopheles epiroticus</name>
    <dbReference type="NCBI Taxonomy" id="199890"/>
    <lineage>
        <taxon>Eukaryota</taxon>
        <taxon>Metazoa</taxon>
        <taxon>Ecdysozoa</taxon>
        <taxon>Arthropoda</taxon>
        <taxon>Hexapoda</taxon>
        <taxon>Insecta</taxon>
        <taxon>Pterygota</taxon>
        <taxon>Neoptera</taxon>
        <taxon>Endopterygota</taxon>
        <taxon>Diptera</taxon>
        <taxon>Nematocera</taxon>
        <taxon>Culicoidea</taxon>
        <taxon>Culicidae</taxon>
        <taxon>Anophelinae</taxon>
        <taxon>Anopheles</taxon>
    </lineage>
</organism>
<keyword evidence="3" id="KW-0862">Zinc</keyword>
<keyword evidence="1" id="KW-0479">Metal-binding</keyword>
<dbReference type="Proteomes" id="UP000075885">
    <property type="component" value="Unassembled WGS sequence"/>
</dbReference>
<dbReference type="EnsemblMetazoa" id="AEPI008307-RA">
    <property type="protein sequence ID" value="AEPI008307-PA"/>
    <property type="gene ID" value="AEPI008307"/>
</dbReference>
<keyword evidence="6" id="KW-1185">Reference proteome</keyword>
<protein>
    <recommendedName>
        <fullName evidence="4">FLYWCH-type domain-containing protein</fullName>
    </recommendedName>
</protein>
<dbReference type="InterPro" id="IPR007588">
    <property type="entry name" value="Znf_FLYWCH"/>
</dbReference>
<keyword evidence="2" id="KW-0863">Zinc-finger</keyword>
<evidence type="ECO:0000256" key="2">
    <source>
        <dbReference type="ARBA" id="ARBA00022771"/>
    </source>
</evidence>